<dbReference type="CDD" id="cd02440">
    <property type="entry name" value="AdoMet_MTases"/>
    <property type="match status" value="1"/>
</dbReference>
<dbReference type="InterPro" id="IPR007055">
    <property type="entry name" value="BON_dom"/>
</dbReference>
<keyword evidence="3" id="KW-1185">Reference proteome</keyword>
<accession>A0A3A4A901</accession>
<dbReference type="PROSITE" id="PS50914">
    <property type="entry name" value="BON"/>
    <property type="match status" value="1"/>
</dbReference>
<evidence type="ECO:0000313" key="2">
    <source>
        <dbReference type="EMBL" id="RJL21732.1"/>
    </source>
</evidence>
<keyword evidence="2" id="KW-0489">Methyltransferase</keyword>
<evidence type="ECO:0000259" key="1">
    <source>
        <dbReference type="PROSITE" id="PS50914"/>
    </source>
</evidence>
<dbReference type="AlphaFoldDB" id="A0A3A4A901"/>
<dbReference type="Pfam" id="PF08241">
    <property type="entry name" value="Methyltransf_11"/>
    <property type="match status" value="1"/>
</dbReference>
<evidence type="ECO:0000313" key="3">
    <source>
        <dbReference type="Proteomes" id="UP000265768"/>
    </source>
</evidence>
<feature type="domain" description="BON" evidence="1">
    <location>
        <begin position="8"/>
        <end position="76"/>
    </location>
</feature>
<dbReference type="Gene3D" id="3.40.50.150">
    <property type="entry name" value="Vaccinia Virus protein VP39"/>
    <property type="match status" value="1"/>
</dbReference>
<dbReference type="InterPro" id="IPR013216">
    <property type="entry name" value="Methyltransf_11"/>
</dbReference>
<name>A0A3A4A901_9ACTN</name>
<dbReference type="SUPFAM" id="SSF53335">
    <property type="entry name" value="S-adenosyl-L-methionine-dependent methyltransferases"/>
    <property type="match status" value="1"/>
</dbReference>
<gene>
    <name evidence="2" type="ORF">D5H75_36985</name>
</gene>
<dbReference type="RefSeq" id="WP_119931265.1">
    <property type="nucleotide sequence ID" value="NZ_QZEY01000024.1"/>
</dbReference>
<protein>
    <submittedName>
        <fullName evidence="2">Methyltransferase domain-containing protein</fullName>
    </submittedName>
</protein>
<dbReference type="GO" id="GO:0008757">
    <property type="term" value="F:S-adenosylmethionine-dependent methyltransferase activity"/>
    <property type="evidence" value="ECO:0007669"/>
    <property type="project" value="InterPro"/>
</dbReference>
<dbReference type="InterPro" id="IPR029063">
    <property type="entry name" value="SAM-dependent_MTases_sf"/>
</dbReference>
<organism evidence="2 3">
    <name type="scientific">Bailinhaonella thermotolerans</name>
    <dbReference type="NCBI Taxonomy" id="1070861"/>
    <lineage>
        <taxon>Bacteria</taxon>
        <taxon>Bacillati</taxon>
        <taxon>Actinomycetota</taxon>
        <taxon>Actinomycetes</taxon>
        <taxon>Streptosporangiales</taxon>
        <taxon>Streptosporangiaceae</taxon>
        <taxon>Bailinhaonella</taxon>
    </lineage>
</organism>
<dbReference type="OrthoDB" id="65624at2"/>
<reference evidence="2 3" key="1">
    <citation type="submission" date="2018-09" db="EMBL/GenBank/DDBJ databases">
        <title>YIM 75507 draft genome.</title>
        <authorList>
            <person name="Tang S."/>
            <person name="Feng Y."/>
        </authorList>
    </citation>
    <scope>NUCLEOTIDE SEQUENCE [LARGE SCALE GENOMIC DNA]</scope>
    <source>
        <strain evidence="2 3">YIM 75507</strain>
    </source>
</reference>
<keyword evidence="2" id="KW-0808">Transferase</keyword>
<comment type="caution">
    <text evidence="2">The sequence shown here is derived from an EMBL/GenBank/DDBJ whole genome shotgun (WGS) entry which is preliminary data.</text>
</comment>
<dbReference type="EMBL" id="QZEY01000024">
    <property type="protein sequence ID" value="RJL21732.1"/>
    <property type="molecule type" value="Genomic_DNA"/>
</dbReference>
<dbReference type="Proteomes" id="UP000265768">
    <property type="component" value="Unassembled WGS sequence"/>
</dbReference>
<sequence length="230" mass="25777">MVSRQKLIDEHLAEVAEDLLRLDPRLRDLGVKVRFDGAVAHVEGEVADPADLALLREMLTRQAGVLAVWDRVRVGGRDPVIIDVGCGDQKQYEENIGLDRRPSACVDVVADLSAGIPMADESVDQIFAVHVLEHLLDFIPLLAECHRVLRPGGVLHVMCPWWKHVNAVADPTHLRFIDTQTFKHFCRPTTVPAWYPLIVSRDDASVFADLVPVKDGQPHADDRRMARFFT</sequence>
<proteinExistence type="predicted"/>
<dbReference type="GO" id="GO:0032259">
    <property type="term" value="P:methylation"/>
    <property type="evidence" value="ECO:0007669"/>
    <property type="project" value="UniProtKB-KW"/>
</dbReference>